<dbReference type="InterPro" id="IPR013096">
    <property type="entry name" value="Cupin_2"/>
</dbReference>
<organism evidence="2 3">
    <name type="scientific">Microbulbifer okhotskensis</name>
    <dbReference type="NCBI Taxonomy" id="2926617"/>
    <lineage>
        <taxon>Bacteria</taxon>
        <taxon>Pseudomonadati</taxon>
        <taxon>Pseudomonadota</taxon>
        <taxon>Gammaproteobacteria</taxon>
        <taxon>Cellvibrionales</taxon>
        <taxon>Microbulbiferaceae</taxon>
        <taxon>Microbulbifer</taxon>
    </lineage>
</organism>
<evidence type="ECO:0000313" key="3">
    <source>
        <dbReference type="Proteomes" id="UP001139028"/>
    </source>
</evidence>
<keyword evidence="3" id="KW-1185">Reference proteome</keyword>
<evidence type="ECO:0000259" key="1">
    <source>
        <dbReference type="Pfam" id="PF07883"/>
    </source>
</evidence>
<dbReference type="InterPro" id="IPR011051">
    <property type="entry name" value="RmlC_Cupin_sf"/>
</dbReference>
<reference evidence="2" key="1">
    <citation type="journal article" date="2022" name="Arch. Microbiol.">
        <title>Microbulbifer okhotskensis sp. nov., isolated from a deep bottom sediment of the Okhotsk Sea.</title>
        <authorList>
            <person name="Romanenko L."/>
            <person name="Kurilenko V."/>
            <person name="Otstavnykh N."/>
            <person name="Velansky P."/>
            <person name="Isaeva M."/>
            <person name="Mikhailov V."/>
        </authorList>
    </citation>
    <scope>NUCLEOTIDE SEQUENCE</scope>
    <source>
        <strain evidence="2">OS29</strain>
    </source>
</reference>
<dbReference type="Gene3D" id="2.60.120.10">
    <property type="entry name" value="Jelly Rolls"/>
    <property type="match status" value="1"/>
</dbReference>
<name>A0A9X2ENE6_9GAMM</name>
<dbReference type="InterPro" id="IPR014710">
    <property type="entry name" value="RmlC-like_jellyroll"/>
</dbReference>
<dbReference type="AlphaFoldDB" id="A0A9X2ENE6"/>
<dbReference type="Pfam" id="PF07883">
    <property type="entry name" value="Cupin_2"/>
    <property type="match status" value="1"/>
</dbReference>
<dbReference type="RefSeq" id="WP_252463968.1">
    <property type="nucleotide sequence ID" value="NZ_JALBWM010000001.1"/>
</dbReference>
<gene>
    <name evidence="2" type="ORF">MO867_00470</name>
</gene>
<dbReference type="CDD" id="cd02236">
    <property type="entry name" value="cupin_CV2614-like"/>
    <property type="match status" value="1"/>
</dbReference>
<protein>
    <submittedName>
        <fullName evidence="2">Cupin domain-containing protein</fullName>
    </submittedName>
</protein>
<dbReference type="EMBL" id="JALBWM010000001">
    <property type="protein sequence ID" value="MCO1332798.1"/>
    <property type="molecule type" value="Genomic_DNA"/>
</dbReference>
<sequence>MNHRLLFLPVLVITFFSTALFGQEKTNDVSFETLVSSTKDWEGHVLPKMKPGQPELTVVSVTIPAGKQMPVHKHPVLNGVYVAEGTLTIVLPGQKETLTLGEGKAFIEVTDKWHYGRNDGETPVTIILFYSGLEGQPTTIYKNPDDALN</sequence>
<dbReference type="Proteomes" id="UP001139028">
    <property type="component" value="Unassembled WGS sequence"/>
</dbReference>
<accession>A0A9X2ENE6</accession>
<proteinExistence type="predicted"/>
<feature type="domain" description="Cupin type-2" evidence="1">
    <location>
        <begin position="61"/>
        <end position="128"/>
    </location>
</feature>
<comment type="caution">
    <text evidence="2">The sequence shown here is derived from an EMBL/GenBank/DDBJ whole genome shotgun (WGS) entry which is preliminary data.</text>
</comment>
<evidence type="ECO:0000313" key="2">
    <source>
        <dbReference type="EMBL" id="MCO1332798.1"/>
    </source>
</evidence>
<dbReference type="SUPFAM" id="SSF51182">
    <property type="entry name" value="RmlC-like cupins"/>
    <property type="match status" value="1"/>
</dbReference>